<dbReference type="PANTHER" id="PTHR10953">
    <property type="entry name" value="UBIQUITIN-ACTIVATING ENZYME E1"/>
    <property type="match status" value="1"/>
</dbReference>
<evidence type="ECO:0000256" key="8">
    <source>
        <dbReference type="ARBA" id="ARBA00022840"/>
    </source>
</evidence>
<evidence type="ECO:0000256" key="3">
    <source>
        <dbReference type="ARBA" id="ARBA00022679"/>
    </source>
</evidence>
<dbReference type="Pfam" id="PF00581">
    <property type="entry name" value="Rhodanese"/>
    <property type="match status" value="1"/>
</dbReference>
<sequence>MIPSQTDKNEYENLFELCSKLRDENEQLKNRVKLLESQLICLQSLTNMNSKPINVHSNLNVKSETTSELRNNNKLSLEEYLRYGRQLILPGFGISGQLKIKNKSILIVGAGGLGAPAAIYLAAAGVGNLGIIDYDSVESSNLQRQIIHNESRIGISKAQSAKMTIQGLNPLCECVAYDLLLDSSNALDIIKKYDIVVDATDNAATRYLINDACVLTGKPLVSGSALRMDGQLAVYNYRGGPCYRCIFSKPPPPETILNCDDGGVLGVVTGVIGCLQALQAIKIAADMNDDGISQSLLIFSANSNPLFRSVKLRSKKPDCVMCSNNPTITTLQDYVQFCGSGALDKSPSVKLLDDDERVDPKSYHALRAKGIPHILVDVREPVQFDICNLPGSLNIPLNELSKKVDLIQQSLPSSVAPGVIAITILGNDSQLAVQILRKTLQGEIKDVVGGLYRWAKDVDHEFPIY</sequence>
<gene>
    <name evidence="10" type="primary">UBA4</name>
    <name evidence="13" type="ORF">GMARGA_LOCUS5127</name>
</gene>
<dbReference type="InterPro" id="IPR001763">
    <property type="entry name" value="Rhodanese-like_dom"/>
</dbReference>
<keyword evidence="6 10" id="KW-0547">Nucleotide-binding</keyword>
<dbReference type="EMBL" id="CAJVQB010002137">
    <property type="protein sequence ID" value="CAG8563362.1"/>
    <property type="molecule type" value="Genomic_DNA"/>
</dbReference>
<keyword evidence="2 10" id="KW-0963">Cytoplasm</keyword>
<comment type="cofactor">
    <cofactor evidence="10">
        <name>Zn(2+)</name>
        <dbReference type="ChEBI" id="CHEBI:29105"/>
    </cofactor>
    <text evidence="10">Binds 1 zinc ion per subunit.</text>
</comment>
<evidence type="ECO:0000256" key="10">
    <source>
        <dbReference type="HAMAP-Rule" id="MF_03049"/>
    </source>
</evidence>
<evidence type="ECO:0000256" key="7">
    <source>
        <dbReference type="ARBA" id="ARBA00022833"/>
    </source>
</evidence>
<protein>
    <submittedName>
        <fullName evidence="13">39758_t:CDS:1</fullName>
    </submittedName>
</protein>
<evidence type="ECO:0000256" key="2">
    <source>
        <dbReference type="ARBA" id="ARBA00022490"/>
    </source>
</evidence>
<feature type="domain" description="Rhodanese" evidence="12">
    <location>
        <begin position="369"/>
        <end position="463"/>
    </location>
</feature>
<accession>A0ABN7UEZ2</accession>
<name>A0ABN7UEZ2_GIGMA</name>
<feature type="coiled-coil region" evidence="11">
    <location>
        <begin position="11"/>
        <end position="45"/>
    </location>
</feature>
<dbReference type="Proteomes" id="UP000789901">
    <property type="component" value="Unassembled WGS sequence"/>
</dbReference>
<comment type="subcellular location">
    <subcellularLocation>
        <location evidence="1">Cytoplasm</location>
        <location evidence="1">Cytosol</location>
    </subcellularLocation>
</comment>
<dbReference type="SUPFAM" id="SSF69572">
    <property type="entry name" value="Activating enzymes of the ubiquitin-like proteins"/>
    <property type="match status" value="1"/>
</dbReference>
<dbReference type="InterPro" id="IPR036873">
    <property type="entry name" value="Rhodanese-like_dom_sf"/>
</dbReference>
<comment type="caution">
    <text evidence="10">Lacks conserved residue(s) required for the propagation of feature annotation.</text>
</comment>
<dbReference type="InterPro" id="IPR045886">
    <property type="entry name" value="ThiF/MoeB/HesA"/>
</dbReference>
<dbReference type="Gene3D" id="3.40.250.10">
    <property type="entry name" value="Rhodanese-like domain"/>
    <property type="match status" value="1"/>
</dbReference>
<comment type="similarity">
    <text evidence="10">In the N-terminal section; belongs to the HesA/MoeB/ThiF family. UBA4 subfamily.</text>
</comment>
<feature type="binding site" evidence="10">
    <location>
        <position position="242"/>
    </location>
    <ligand>
        <name>Zn(2+)</name>
        <dbReference type="ChEBI" id="CHEBI:29105"/>
    </ligand>
</feature>
<feature type="binding site" evidence="10">
    <location>
        <position position="133"/>
    </location>
    <ligand>
        <name>ATP</name>
        <dbReference type="ChEBI" id="CHEBI:30616"/>
    </ligand>
</feature>
<feature type="binding site" evidence="10">
    <location>
        <begin position="201"/>
        <end position="202"/>
    </location>
    <ligand>
        <name>ATP</name>
        <dbReference type="ChEBI" id="CHEBI:30616"/>
    </ligand>
</feature>
<comment type="caution">
    <text evidence="13">The sequence shown here is derived from an EMBL/GenBank/DDBJ whole genome shotgun (WGS) entry which is preliminary data.</text>
</comment>
<feature type="binding site" evidence="10">
    <location>
        <position position="319"/>
    </location>
    <ligand>
        <name>Zn(2+)</name>
        <dbReference type="ChEBI" id="CHEBI:29105"/>
    </ligand>
</feature>
<feature type="binding site" evidence="10">
    <location>
        <position position="245"/>
    </location>
    <ligand>
        <name>Zn(2+)</name>
        <dbReference type="ChEBI" id="CHEBI:29105"/>
    </ligand>
</feature>
<keyword evidence="4 10" id="KW-0819">tRNA processing</keyword>
<evidence type="ECO:0000256" key="11">
    <source>
        <dbReference type="SAM" id="Coils"/>
    </source>
</evidence>
<dbReference type="NCBIfam" id="NF004281">
    <property type="entry name" value="PRK05690.1"/>
    <property type="match status" value="1"/>
</dbReference>
<dbReference type="InterPro" id="IPR000594">
    <property type="entry name" value="ThiF_NAD_FAD-bd"/>
</dbReference>
<comment type="pathway">
    <text evidence="10">tRNA modification; 5-methoxycarbonylmethyl-2-thiouridine-tRNA biosynthesis.</text>
</comment>
<feature type="binding site" evidence="10">
    <location>
        <position position="322"/>
    </location>
    <ligand>
        <name>Zn(2+)</name>
        <dbReference type="ChEBI" id="CHEBI:29105"/>
    </ligand>
</feature>
<dbReference type="SMART" id="SM00450">
    <property type="entry name" value="RHOD"/>
    <property type="match status" value="1"/>
</dbReference>
<evidence type="ECO:0000259" key="12">
    <source>
        <dbReference type="PROSITE" id="PS50206"/>
    </source>
</evidence>
<evidence type="ECO:0000313" key="13">
    <source>
        <dbReference type="EMBL" id="CAG8563362.1"/>
    </source>
</evidence>
<dbReference type="Gene3D" id="3.40.50.720">
    <property type="entry name" value="NAD(P)-binding Rossmann-like Domain"/>
    <property type="match status" value="1"/>
</dbReference>
<dbReference type="PROSITE" id="PS50206">
    <property type="entry name" value="RHODANESE_3"/>
    <property type="match status" value="1"/>
</dbReference>
<keyword evidence="11" id="KW-0175">Coiled coil</keyword>
<feature type="binding site" evidence="10">
    <location>
        <position position="157"/>
    </location>
    <ligand>
        <name>ATP</name>
        <dbReference type="ChEBI" id="CHEBI:30616"/>
    </ligand>
</feature>
<evidence type="ECO:0000256" key="5">
    <source>
        <dbReference type="ARBA" id="ARBA00022723"/>
    </source>
</evidence>
<keyword evidence="9 10" id="KW-0511">Multifunctional enzyme</keyword>
<feature type="active site" description="Glycyl thioester intermediate; for adenylyltransferase activity" evidence="10">
    <location>
        <position position="259"/>
    </location>
</feature>
<evidence type="ECO:0000256" key="4">
    <source>
        <dbReference type="ARBA" id="ARBA00022694"/>
    </source>
</evidence>
<keyword evidence="5 10" id="KW-0479">Metal-binding</keyword>
<evidence type="ECO:0000256" key="9">
    <source>
        <dbReference type="ARBA" id="ARBA00023268"/>
    </source>
</evidence>
<reference evidence="13 14" key="1">
    <citation type="submission" date="2021-06" db="EMBL/GenBank/DDBJ databases">
        <authorList>
            <person name="Kallberg Y."/>
            <person name="Tangrot J."/>
            <person name="Rosling A."/>
        </authorList>
    </citation>
    <scope>NUCLEOTIDE SEQUENCE [LARGE SCALE GENOMIC DNA]</scope>
    <source>
        <strain evidence="13 14">120-4 pot B 10/14</strain>
    </source>
</reference>
<feature type="binding site" evidence="10">
    <location>
        <position position="112"/>
    </location>
    <ligand>
        <name>ATP</name>
        <dbReference type="ChEBI" id="CHEBI:30616"/>
    </ligand>
</feature>
<keyword evidence="3 10" id="KW-0808">Transferase</keyword>
<evidence type="ECO:0000256" key="1">
    <source>
        <dbReference type="ARBA" id="ARBA00004514"/>
    </source>
</evidence>
<dbReference type="CDD" id="cd00757">
    <property type="entry name" value="ThiF_MoeB_HesA_family"/>
    <property type="match status" value="1"/>
</dbReference>
<organism evidence="13 14">
    <name type="scientific">Gigaspora margarita</name>
    <dbReference type="NCBI Taxonomy" id="4874"/>
    <lineage>
        <taxon>Eukaryota</taxon>
        <taxon>Fungi</taxon>
        <taxon>Fungi incertae sedis</taxon>
        <taxon>Mucoromycota</taxon>
        <taxon>Glomeromycotina</taxon>
        <taxon>Glomeromycetes</taxon>
        <taxon>Diversisporales</taxon>
        <taxon>Gigasporaceae</taxon>
        <taxon>Gigaspora</taxon>
    </lineage>
</organism>
<evidence type="ECO:0000256" key="6">
    <source>
        <dbReference type="ARBA" id="ARBA00022741"/>
    </source>
</evidence>
<dbReference type="InterPro" id="IPR035985">
    <property type="entry name" value="Ubiquitin-activating_enz"/>
</dbReference>
<dbReference type="InterPro" id="IPR028885">
    <property type="entry name" value="MOCS3/Uba4"/>
</dbReference>
<keyword evidence="8 10" id="KW-0067">ATP-binding</keyword>
<dbReference type="PANTHER" id="PTHR10953:SF102">
    <property type="entry name" value="ADENYLYLTRANSFERASE AND SULFURTRANSFERASE MOCS3"/>
    <property type="match status" value="1"/>
</dbReference>
<feature type="binding site" evidence="10">
    <location>
        <begin position="140"/>
        <end position="144"/>
    </location>
    <ligand>
        <name>ATP</name>
        <dbReference type="ChEBI" id="CHEBI:30616"/>
    </ligand>
</feature>
<keyword evidence="14" id="KW-1185">Reference proteome</keyword>
<proteinExistence type="inferred from homology"/>
<dbReference type="HAMAP" id="MF_03049">
    <property type="entry name" value="MOCS3_Uba4"/>
    <property type="match status" value="1"/>
</dbReference>
<keyword evidence="7 10" id="KW-0862">Zinc</keyword>
<dbReference type="Pfam" id="PF00899">
    <property type="entry name" value="ThiF"/>
    <property type="match status" value="1"/>
</dbReference>
<evidence type="ECO:0000313" key="14">
    <source>
        <dbReference type="Proteomes" id="UP000789901"/>
    </source>
</evidence>